<feature type="binding site" evidence="11">
    <location>
        <position position="89"/>
    </location>
    <ligand>
        <name>S-adenosyl-L-methionine</name>
        <dbReference type="ChEBI" id="CHEBI:59789"/>
    </ligand>
</feature>
<name>A0ABV8UK70_9PROT</name>
<dbReference type="InterPro" id="IPR015507">
    <property type="entry name" value="rRNA-MeTfrase_E"/>
</dbReference>
<dbReference type="HAMAP" id="MF_01547">
    <property type="entry name" value="RNA_methyltr_E"/>
    <property type="match status" value="1"/>
</dbReference>
<dbReference type="Pfam" id="PF01728">
    <property type="entry name" value="FtsJ"/>
    <property type="match status" value="1"/>
</dbReference>
<comment type="similarity">
    <text evidence="11">Belongs to the class I-like SAM-binding methyltransferase superfamily. RNA methyltransferase RlmE family.</text>
</comment>
<keyword evidence="4 11" id="KW-0949">S-adenosyl-L-methionine</keyword>
<evidence type="ECO:0000256" key="1">
    <source>
        <dbReference type="ARBA" id="ARBA00022552"/>
    </source>
</evidence>
<comment type="caution">
    <text evidence="14">The sequence shown here is derived from an EMBL/GenBank/DDBJ whole genome shotgun (WGS) entry which is preliminary data.</text>
</comment>
<dbReference type="GO" id="GO:0008168">
    <property type="term" value="F:methyltransferase activity"/>
    <property type="evidence" value="ECO:0007669"/>
    <property type="project" value="UniProtKB-KW"/>
</dbReference>
<keyword evidence="1 11" id="KW-0698">rRNA processing</keyword>
<dbReference type="Gene3D" id="3.40.50.150">
    <property type="entry name" value="Vaccinia Virus protein VP39"/>
    <property type="match status" value="1"/>
</dbReference>
<keyword evidence="2 11" id="KW-0489">Methyltransferase</keyword>
<keyword evidence="3 11" id="KW-0808">Transferase</keyword>
<dbReference type="InterPro" id="IPR029063">
    <property type="entry name" value="SAM-dependent_MTases_sf"/>
</dbReference>
<evidence type="ECO:0000256" key="8">
    <source>
        <dbReference type="ARBA" id="ARBA00041995"/>
    </source>
</evidence>
<feature type="binding site" evidence="11">
    <location>
        <position position="125"/>
    </location>
    <ligand>
        <name>S-adenosyl-L-methionine</name>
        <dbReference type="ChEBI" id="CHEBI:59789"/>
    </ligand>
</feature>
<evidence type="ECO:0000256" key="3">
    <source>
        <dbReference type="ARBA" id="ARBA00022679"/>
    </source>
</evidence>
<gene>
    <name evidence="11" type="primary">rlmE</name>
    <name evidence="11" type="synonym">ftsJ</name>
    <name evidence="11" type="synonym">rrmJ</name>
    <name evidence="14" type="ORF">ACFOW6_09030</name>
</gene>
<comment type="function">
    <text evidence="5 11">Specifically methylates the uridine in position 2552 of 23S rRNA at the 2'-O position of the ribose in the fully assembled 50S ribosomal subunit.</text>
</comment>
<comment type="subcellular location">
    <subcellularLocation>
        <location evidence="11">Cytoplasm</location>
    </subcellularLocation>
</comment>
<evidence type="ECO:0000256" key="12">
    <source>
        <dbReference type="SAM" id="MobiDB-lite"/>
    </source>
</evidence>
<evidence type="ECO:0000256" key="2">
    <source>
        <dbReference type="ARBA" id="ARBA00022603"/>
    </source>
</evidence>
<keyword evidence="15" id="KW-1185">Reference proteome</keyword>
<feature type="region of interest" description="Disordered" evidence="12">
    <location>
        <begin position="1"/>
        <end position="37"/>
    </location>
</feature>
<dbReference type="EMBL" id="JBHSCW010000003">
    <property type="protein sequence ID" value="MFC4351682.1"/>
    <property type="molecule type" value="Genomic_DNA"/>
</dbReference>
<proteinExistence type="inferred from homology"/>
<dbReference type="GO" id="GO:0032259">
    <property type="term" value="P:methylation"/>
    <property type="evidence" value="ECO:0007669"/>
    <property type="project" value="UniProtKB-KW"/>
</dbReference>
<feature type="binding site" evidence="11">
    <location>
        <position position="149"/>
    </location>
    <ligand>
        <name>S-adenosyl-L-methionine</name>
        <dbReference type="ChEBI" id="CHEBI:59789"/>
    </ligand>
</feature>
<keyword evidence="11" id="KW-0963">Cytoplasm</keyword>
<dbReference type="RefSeq" id="WP_382422007.1">
    <property type="nucleotide sequence ID" value="NZ_JBHSCW010000003.1"/>
</dbReference>
<sequence length="242" mass="26315">MSTRKRGSGKGQRGSGGASRRLHTPVRTAKGRRPSSTRWLQRQLNDPYVAEARARGYRSRAAFKIQQIDEKVRLFRRGQVVVDLGAAPGGWCQVAVEKTGNSGRVIGIDILEMDSIPGAELLEMDFMDEAAPQKLRDLLGGGADVVLSDMAPPNTGHAQTDHLRIMAMAEAALEFAEEVLNPRGSFVAKVLQGGTEKELLDRLKLNFEKVRHLKPPASRSDSAELYVVAQGFRGSGRSGGPN</sequence>
<evidence type="ECO:0000313" key="14">
    <source>
        <dbReference type="EMBL" id="MFC4351682.1"/>
    </source>
</evidence>
<dbReference type="InterPro" id="IPR002877">
    <property type="entry name" value="RNA_MeTrfase_FtsJ_dom"/>
</dbReference>
<accession>A0ABV8UK70</accession>
<feature type="compositionally biased region" description="Basic residues" evidence="12">
    <location>
        <begin position="20"/>
        <end position="35"/>
    </location>
</feature>
<evidence type="ECO:0000256" key="4">
    <source>
        <dbReference type="ARBA" id="ARBA00022691"/>
    </source>
</evidence>
<comment type="catalytic activity">
    <reaction evidence="10 11">
        <text>uridine(2552) in 23S rRNA + S-adenosyl-L-methionine = 2'-O-methyluridine(2552) in 23S rRNA + S-adenosyl-L-homocysteine + H(+)</text>
        <dbReference type="Rhea" id="RHEA:42720"/>
        <dbReference type="Rhea" id="RHEA-COMP:10202"/>
        <dbReference type="Rhea" id="RHEA-COMP:10203"/>
        <dbReference type="ChEBI" id="CHEBI:15378"/>
        <dbReference type="ChEBI" id="CHEBI:57856"/>
        <dbReference type="ChEBI" id="CHEBI:59789"/>
        <dbReference type="ChEBI" id="CHEBI:65315"/>
        <dbReference type="ChEBI" id="CHEBI:74478"/>
        <dbReference type="EC" id="2.1.1.166"/>
    </reaction>
</comment>
<evidence type="ECO:0000313" key="15">
    <source>
        <dbReference type="Proteomes" id="UP001595799"/>
    </source>
</evidence>
<evidence type="ECO:0000256" key="6">
    <source>
        <dbReference type="ARBA" id="ARBA00038861"/>
    </source>
</evidence>
<feature type="binding site" evidence="11">
    <location>
        <position position="91"/>
    </location>
    <ligand>
        <name>S-adenosyl-L-methionine</name>
        <dbReference type="ChEBI" id="CHEBI:59789"/>
    </ligand>
</feature>
<evidence type="ECO:0000256" key="11">
    <source>
        <dbReference type="HAMAP-Rule" id="MF_01547"/>
    </source>
</evidence>
<dbReference type="Proteomes" id="UP001595799">
    <property type="component" value="Unassembled WGS sequence"/>
</dbReference>
<protein>
    <recommendedName>
        <fullName evidence="7 11">Ribosomal RNA large subunit methyltransferase E</fullName>
        <ecNumber evidence="6 11">2.1.1.166</ecNumber>
    </recommendedName>
    <alternativeName>
        <fullName evidence="9 11">23S rRNA Um2552 methyltransferase</fullName>
    </alternativeName>
    <alternativeName>
        <fullName evidence="8 11">rRNA (uridine-2'-O-)-methyltransferase</fullName>
    </alternativeName>
</protein>
<reference evidence="15" key="1">
    <citation type="journal article" date="2019" name="Int. J. Syst. Evol. Microbiol.">
        <title>The Global Catalogue of Microorganisms (GCM) 10K type strain sequencing project: providing services to taxonomists for standard genome sequencing and annotation.</title>
        <authorList>
            <consortium name="The Broad Institute Genomics Platform"/>
            <consortium name="The Broad Institute Genome Sequencing Center for Infectious Disease"/>
            <person name="Wu L."/>
            <person name="Ma J."/>
        </authorList>
    </citation>
    <scope>NUCLEOTIDE SEQUENCE [LARGE SCALE GENOMIC DNA]</scope>
    <source>
        <strain evidence="15">CECT 8472</strain>
    </source>
</reference>
<dbReference type="PIRSF" id="PIRSF005461">
    <property type="entry name" value="23S_rRNA_mtase"/>
    <property type="match status" value="1"/>
</dbReference>
<dbReference type="SUPFAM" id="SSF53335">
    <property type="entry name" value="S-adenosyl-L-methionine-dependent methyltransferases"/>
    <property type="match status" value="1"/>
</dbReference>
<evidence type="ECO:0000256" key="5">
    <source>
        <dbReference type="ARBA" id="ARBA00037569"/>
    </source>
</evidence>
<feature type="active site" description="Proton acceptor" evidence="11">
    <location>
        <position position="189"/>
    </location>
</feature>
<dbReference type="EC" id="2.1.1.166" evidence="6 11"/>
<evidence type="ECO:0000256" key="7">
    <source>
        <dbReference type="ARBA" id="ARBA00041129"/>
    </source>
</evidence>
<evidence type="ECO:0000259" key="13">
    <source>
        <dbReference type="Pfam" id="PF01728"/>
    </source>
</evidence>
<evidence type="ECO:0000256" key="10">
    <source>
        <dbReference type="ARBA" id="ARBA00048970"/>
    </source>
</evidence>
<evidence type="ECO:0000256" key="9">
    <source>
        <dbReference type="ARBA" id="ARBA00042745"/>
    </source>
</evidence>
<feature type="domain" description="Ribosomal RNA methyltransferase FtsJ" evidence="13">
    <location>
        <begin position="57"/>
        <end position="232"/>
    </location>
</feature>
<dbReference type="PANTHER" id="PTHR10920">
    <property type="entry name" value="RIBOSOMAL RNA METHYLTRANSFERASE"/>
    <property type="match status" value="1"/>
</dbReference>
<organism evidence="14 15">
    <name type="scientific">Fodinicurvata halophila</name>
    <dbReference type="NCBI Taxonomy" id="1419723"/>
    <lineage>
        <taxon>Bacteria</taxon>
        <taxon>Pseudomonadati</taxon>
        <taxon>Pseudomonadota</taxon>
        <taxon>Alphaproteobacteria</taxon>
        <taxon>Rhodospirillales</taxon>
        <taxon>Rhodovibrionaceae</taxon>
        <taxon>Fodinicurvata</taxon>
    </lineage>
</organism>
<dbReference type="PANTHER" id="PTHR10920:SF18">
    <property type="entry name" value="RRNA METHYLTRANSFERASE 2, MITOCHONDRIAL"/>
    <property type="match status" value="1"/>
</dbReference>
<dbReference type="InterPro" id="IPR050082">
    <property type="entry name" value="RNA_methyltr_RlmE"/>
</dbReference>
<feature type="binding site" evidence="11">
    <location>
        <position position="109"/>
    </location>
    <ligand>
        <name>S-adenosyl-L-methionine</name>
        <dbReference type="ChEBI" id="CHEBI:59789"/>
    </ligand>
</feature>